<dbReference type="CDD" id="cd01832">
    <property type="entry name" value="SGNH_hydrolase_like_1"/>
    <property type="match status" value="1"/>
</dbReference>
<evidence type="ECO:0000313" key="2">
    <source>
        <dbReference type="EMBL" id="GGI51774.1"/>
    </source>
</evidence>
<sequence>MKKWNLIILTITALTGCSSKNMDNVIVTTPVIPIVAPPVGNGTTLTYLALGDSYTIGESVPADQSFPYQLASALNKQEYSVGKPTIIARTGWTTDELIREINNQNLKSKFDIVTLLIGVNNQYRHYNIDTYRTEFVQLLNTALSYANGNKKHVFVLSIPNWGVTPFAKGQDVMQITKEIAQYNAINKEESEKAGVSYTDITPISQQAIADPSLVAADGLHPSGKMYMLWTGLLSAEVLKSLK</sequence>
<reference evidence="2" key="2">
    <citation type="submission" date="2020-09" db="EMBL/GenBank/DDBJ databases">
        <authorList>
            <person name="Sun Q."/>
            <person name="Sedlacek I."/>
        </authorList>
    </citation>
    <scope>NUCLEOTIDE SEQUENCE</scope>
    <source>
        <strain evidence="2">CCM 8711</strain>
    </source>
</reference>
<dbReference type="InterPro" id="IPR013830">
    <property type="entry name" value="SGNH_hydro"/>
</dbReference>
<evidence type="ECO:0000259" key="1">
    <source>
        <dbReference type="Pfam" id="PF13472"/>
    </source>
</evidence>
<dbReference type="PROSITE" id="PS51257">
    <property type="entry name" value="PROKAR_LIPOPROTEIN"/>
    <property type="match status" value="1"/>
</dbReference>
<evidence type="ECO:0000313" key="3">
    <source>
        <dbReference type="Proteomes" id="UP000662074"/>
    </source>
</evidence>
<name>A0A917JAY9_9SPHI</name>
<dbReference type="EMBL" id="BMDO01000009">
    <property type="protein sequence ID" value="GGI51774.1"/>
    <property type="molecule type" value="Genomic_DNA"/>
</dbReference>
<comment type="caution">
    <text evidence="2">The sequence shown here is derived from an EMBL/GenBank/DDBJ whole genome shotgun (WGS) entry which is preliminary data.</text>
</comment>
<dbReference type="RefSeq" id="WP_377169337.1">
    <property type="nucleotide sequence ID" value="NZ_CBCSDW010000025.1"/>
</dbReference>
<accession>A0A917JAY9</accession>
<organism evidence="2 3">
    <name type="scientific">Mucilaginibacter galii</name>
    <dbReference type="NCBI Taxonomy" id="2005073"/>
    <lineage>
        <taxon>Bacteria</taxon>
        <taxon>Pseudomonadati</taxon>
        <taxon>Bacteroidota</taxon>
        <taxon>Sphingobacteriia</taxon>
        <taxon>Sphingobacteriales</taxon>
        <taxon>Sphingobacteriaceae</taxon>
        <taxon>Mucilaginibacter</taxon>
    </lineage>
</organism>
<dbReference type="InterPro" id="IPR036514">
    <property type="entry name" value="SGNH_hydro_sf"/>
</dbReference>
<dbReference type="GO" id="GO:0016788">
    <property type="term" value="F:hydrolase activity, acting on ester bonds"/>
    <property type="evidence" value="ECO:0007669"/>
    <property type="project" value="UniProtKB-ARBA"/>
</dbReference>
<dbReference type="AlphaFoldDB" id="A0A917JAY9"/>
<dbReference type="Proteomes" id="UP000662074">
    <property type="component" value="Unassembled WGS sequence"/>
</dbReference>
<gene>
    <name evidence="2" type="ORF">GCM10011425_29860</name>
</gene>
<dbReference type="SUPFAM" id="SSF52266">
    <property type="entry name" value="SGNH hydrolase"/>
    <property type="match status" value="1"/>
</dbReference>
<dbReference type="Pfam" id="PF13472">
    <property type="entry name" value="Lipase_GDSL_2"/>
    <property type="match status" value="1"/>
</dbReference>
<proteinExistence type="predicted"/>
<protein>
    <submittedName>
        <fullName evidence="2">Lysophospholipase</fullName>
    </submittedName>
</protein>
<keyword evidence="3" id="KW-1185">Reference proteome</keyword>
<feature type="domain" description="SGNH hydrolase-type esterase" evidence="1">
    <location>
        <begin position="49"/>
        <end position="226"/>
    </location>
</feature>
<reference evidence="2" key="1">
    <citation type="journal article" date="2014" name="Int. J. Syst. Evol. Microbiol.">
        <title>Complete genome sequence of Corynebacterium casei LMG S-19264T (=DSM 44701T), isolated from a smear-ripened cheese.</title>
        <authorList>
            <consortium name="US DOE Joint Genome Institute (JGI-PGF)"/>
            <person name="Walter F."/>
            <person name="Albersmeier A."/>
            <person name="Kalinowski J."/>
            <person name="Ruckert C."/>
        </authorList>
    </citation>
    <scope>NUCLEOTIDE SEQUENCE</scope>
    <source>
        <strain evidence="2">CCM 8711</strain>
    </source>
</reference>
<dbReference type="Gene3D" id="3.40.50.1110">
    <property type="entry name" value="SGNH hydrolase"/>
    <property type="match status" value="1"/>
</dbReference>